<sequence length="113" mass="12361">MLEQALLWSCPPDATWSSGELSQDAKCVEANLQDSRTQQDNIMERYNIAAALHGRRSRRGRHSGQDLGPPDPLQVRLLATFAGALGCSIPLRPVHLLSTSSVRARDERGIGGR</sequence>
<accession>A0A9P7DK79</accession>
<evidence type="ECO:0000313" key="2">
    <source>
        <dbReference type="Proteomes" id="UP000807769"/>
    </source>
</evidence>
<name>A0A9P7DK79_9AGAM</name>
<evidence type="ECO:0000313" key="1">
    <source>
        <dbReference type="EMBL" id="KAG1796913.1"/>
    </source>
</evidence>
<dbReference type="EMBL" id="JABBWG010000234">
    <property type="protein sequence ID" value="KAG1796913.1"/>
    <property type="molecule type" value="Genomic_DNA"/>
</dbReference>
<keyword evidence="2" id="KW-1185">Reference proteome</keyword>
<dbReference type="Proteomes" id="UP000807769">
    <property type="component" value="Unassembled WGS sequence"/>
</dbReference>
<proteinExistence type="predicted"/>
<dbReference type="OrthoDB" id="2692669at2759"/>
<protein>
    <submittedName>
        <fullName evidence="1">Uncharacterized protein</fullName>
    </submittedName>
</protein>
<comment type="caution">
    <text evidence="1">The sequence shown here is derived from an EMBL/GenBank/DDBJ whole genome shotgun (WGS) entry which is preliminary data.</text>
</comment>
<organism evidence="1 2">
    <name type="scientific">Suillus subaureus</name>
    <dbReference type="NCBI Taxonomy" id="48587"/>
    <lineage>
        <taxon>Eukaryota</taxon>
        <taxon>Fungi</taxon>
        <taxon>Dikarya</taxon>
        <taxon>Basidiomycota</taxon>
        <taxon>Agaricomycotina</taxon>
        <taxon>Agaricomycetes</taxon>
        <taxon>Agaricomycetidae</taxon>
        <taxon>Boletales</taxon>
        <taxon>Suillineae</taxon>
        <taxon>Suillaceae</taxon>
        <taxon>Suillus</taxon>
    </lineage>
</organism>
<dbReference type="AlphaFoldDB" id="A0A9P7DK79"/>
<reference evidence="1" key="1">
    <citation type="journal article" date="2020" name="New Phytol.">
        <title>Comparative genomics reveals dynamic genome evolution in host specialist ectomycorrhizal fungi.</title>
        <authorList>
            <person name="Lofgren L.A."/>
            <person name="Nguyen N.H."/>
            <person name="Vilgalys R."/>
            <person name="Ruytinx J."/>
            <person name="Liao H.L."/>
            <person name="Branco S."/>
            <person name="Kuo A."/>
            <person name="LaButti K."/>
            <person name="Lipzen A."/>
            <person name="Andreopoulos W."/>
            <person name="Pangilinan J."/>
            <person name="Riley R."/>
            <person name="Hundley H."/>
            <person name="Na H."/>
            <person name="Barry K."/>
            <person name="Grigoriev I.V."/>
            <person name="Stajich J.E."/>
            <person name="Kennedy P.G."/>
        </authorList>
    </citation>
    <scope>NUCLEOTIDE SEQUENCE</scope>
    <source>
        <strain evidence="1">MN1</strain>
    </source>
</reference>
<dbReference type="RefSeq" id="XP_041185424.1">
    <property type="nucleotide sequence ID" value="XM_041341401.1"/>
</dbReference>
<gene>
    <name evidence="1" type="ORF">BJ212DRAFT_1489138</name>
</gene>
<dbReference type="GeneID" id="64635417"/>